<evidence type="ECO:0000256" key="1">
    <source>
        <dbReference type="SAM" id="MobiDB-lite"/>
    </source>
</evidence>
<evidence type="ECO:0000256" key="2">
    <source>
        <dbReference type="SAM" id="SignalP"/>
    </source>
</evidence>
<name>A0A2S3H7X1_9POAL</name>
<organism evidence="3">
    <name type="scientific">Panicum hallii</name>
    <dbReference type="NCBI Taxonomy" id="206008"/>
    <lineage>
        <taxon>Eukaryota</taxon>
        <taxon>Viridiplantae</taxon>
        <taxon>Streptophyta</taxon>
        <taxon>Embryophyta</taxon>
        <taxon>Tracheophyta</taxon>
        <taxon>Spermatophyta</taxon>
        <taxon>Magnoliopsida</taxon>
        <taxon>Liliopsida</taxon>
        <taxon>Poales</taxon>
        <taxon>Poaceae</taxon>
        <taxon>PACMAD clade</taxon>
        <taxon>Panicoideae</taxon>
        <taxon>Panicodae</taxon>
        <taxon>Paniceae</taxon>
        <taxon>Panicinae</taxon>
        <taxon>Panicum</taxon>
        <taxon>Panicum sect. Panicum</taxon>
    </lineage>
</organism>
<dbReference type="EMBL" id="CM008048">
    <property type="protein sequence ID" value="PAN17180.1"/>
    <property type="molecule type" value="Genomic_DNA"/>
</dbReference>
<dbReference type="Proteomes" id="UP000243499">
    <property type="component" value="Chromosome 3"/>
</dbReference>
<sequence>MGRPSGRKRAAVLGFLGFTAPAETMTGRDDEQGASSWQRSQQHHQAATAAPWTRAPPPPESSGGGGDDDIDRRAAEFIDRVHRGMLLAGARGGDDAAPRPQW</sequence>
<gene>
    <name evidence="3" type="ORF">PAHAL_3G111100</name>
</gene>
<accession>A0A2S3H7X1</accession>
<dbReference type="AlphaFoldDB" id="A0A2S3H7X1"/>
<reference evidence="3" key="1">
    <citation type="submission" date="2018-04" db="EMBL/GenBank/DDBJ databases">
        <title>WGS assembly of Panicum hallii.</title>
        <authorList>
            <person name="Lovell J."/>
            <person name="Jenkins J."/>
            <person name="Lowry D."/>
            <person name="Mamidi S."/>
            <person name="Sreedasyam A."/>
            <person name="Weng X."/>
            <person name="Barry K."/>
            <person name="Bonette J."/>
            <person name="Campitelli B."/>
            <person name="Daum C."/>
            <person name="Gordon S."/>
            <person name="Gould B."/>
            <person name="Lipzen A."/>
            <person name="Macqueen A."/>
            <person name="Palacio-Mejia J."/>
            <person name="Plott C."/>
            <person name="Shakirov E."/>
            <person name="Shu S."/>
            <person name="Yoshinaga Y."/>
            <person name="Zane M."/>
            <person name="Rokhsar D."/>
            <person name="Grimwood J."/>
            <person name="Schmutz J."/>
            <person name="Juenger T."/>
        </authorList>
    </citation>
    <scope>NUCLEOTIDE SEQUENCE [LARGE SCALE GENOMIC DNA]</scope>
    <source>
        <strain evidence="3">FIL2</strain>
    </source>
</reference>
<evidence type="ECO:0000313" key="3">
    <source>
        <dbReference type="EMBL" id="PAN17180.1"/>
    </source>
</evidence>
<feature type="chain" id="PRO_5015720141" evidence="2">
    <location>
        <begin position="25"/>
        <end position="102"/>
    </location>
</feature>
<protein>
    <submittedName>
        <fullName evidence="3">Uncharacterized protein</fullName>
    </submittedName>
</protein>
<proteinExistence type="predicted"/>
<feature type="compositionally biased region" description="Polar residues" evidence="1">
    <location>
        <begin position="33"/>
        <end position="45"/>
    </location>
</feature>
<dbReference type="Gramene" id="PAN17180">
    <property type="protein sequence ID" value="PAN17180"/>
    <property type="gene ID" value="PAHAL_3G111100"/>
</dbReference>
<feature type="signal peptide" evidence="2">
    <location>
        <begin position="1"/>
        <end position="24"/>
    </location>
</feature>
<keyword evidence="2" id="KW-0732">Signal</keyword>
<feature type="region of interest" description="Disordered" evidence="1">
    <location>
        <begin position="17"/>
        <end position="75"/>
    </location>
</feature>